<name>A0A0M0LHJ6_9BACI</name>
<dbReference type="AlphaFoldDB" id="A0A0M0LHJ6"/>
<sequence length="123" mass="13689">MKTLFTLFFQIILLTGVFLVGQELVRLLHLPVPGSVVGLFLLLILLQTKVIKLKWIEKGGNLLVAELLLFFIPATVGLMNYTDVLKNYGWQILLIILISTALVMASTGMIAELIFKRKGDSTT</sequence>
<feature type="transmembrane region" description="Helical" evidence="6">
    <location>
        <begin position="60"/>
        <end position="82"/>
    </location>
</feature>
<organism evidence="7 8">
    <name type="scientific">Priestia koreensis</name>
    <dbReference type="NCBI Taxonomy" id="284581"/>
    <lineage>
        <taxon>Bacteria</taxon>
        <taxon>Bacillati</taxon>
        <taxon>Bacillota</taxon>
        <taxon>Bacilli</taxon>
        <taxon>Bacillales</taxon>
        <taxon>Bacillaceae</taxon>
        <taxon>Priestia</taxon>
    </lineage>
</organism>
<proteinExistence type="predicted"/>
<dbReference type="PANTHER" id="PTHR33931:SF2">
    <property type="entry name" value="HOLIN-LIKE PROTEIN CIDA"/>
    <property type="match status" value="1"/>
</dbReference>
<dbReference type="OrthoDB" id="3176438at2"/>
<evidence type="ECO:0000256" key="4">
    <source>
        <dbReference type="ARBA" id="ARBA00022989"/>
    </source>
</evidence>
<evidence type="ECO:0000256" key="2">
    <source>
        <dbReference type="ARBA" id="ARBA00022475"/>
    </source>
</evidence>
<keyword evidence="2" id="KW-1003">Cell membrane</keyword>
<accession>A0A0M0LHJ6</accession>
<dbReference type="NCBIfam" id="NF002460">
    <property type="entry name" value="PRK01658.1"/>
    <property type="match status" value="1"/>
</dbReference>
<keyword evidence="8" id="KW-1185">Reference proteome</keyword>
<keyword evidence="4 6" id="KW-1133">Transmembrane helix</keyword>
<dbReference type="Proteomes" id="UP000037558">
    <property type="component" value="Unassembled WGS sequence"/>
</dbReference>
<dbReference type="InterPro" id="IPR005538">
    <property type="entry name" value="LrgA/CidA"/>
</dbReference>
<dbReference type="STRING" id="284581.AMD01_02000"/>
<comment type="subcellular location">
    <subcellularLocation>
        <location evidence="1">Cell membrane</location>
        <topology evidence="1">Multi-pass membrane protein</topology>
    </subcellularLocation>
</comment>
<dbReference type="PATRIC" id="fig|284581.3.peg.664"/>
<protein>
    <recommendedName>
        <fullName evidence="9">Holin-like protein</fullName>
    </recommendedName>
</protein>
<feature type="transmembrane region" description="Helical" evidence="6">
    <location>
        <begin position="29"/>
        <end position="48"/>
    </location>
</feature>
<reference evidence="8" key="1">
    <citation type="submission" date="2015-08" db="EMBL/GenBank/DDBJ databases">
        <title>Fjat-14210 dsm16467.</title>
        <authorList>
            <person name="Liu B."/>
            <person name="Wang J."/>
            <person name="Zhu Y."/>
            <person name="Liu G."/>
            <person name="Chen Q."/>
            <person name="Chen Z."/>
            <person name="Lan J."/>
            <person name="Che J."/>
            <person name="Ge C."/>
            <person name="Shi H."/>
            <person name="Pan Z."/>
            <person name="Liu X."/>
        </authorList>
    </citation>
    <scope>NUCLEOTIDE SEQUENCE [LARGE SCALE GENOMIC DNA]</scope>
    <source>
        <strain evidence="8">DSM 16467</strain>
    </source>
</reference>
<dbReference type="EMBL" id="LILC01000002">
    <property type="protein sequence ID" value="KOO50545.1"/>
    <property type="molecule type" value="Genomic_DNA"/>
</dbReference>
<comment type="caution">
    <text evidence="7">The sequence shown here is derived from an EMBL/GenBank/DDBJ whole genome shotgun (WGS) entry which is preliminary data.</text>
</comment>
<keyword evidence="5 6" id="KW-0472">Membrane</keyword>
<feature type="transmembrane region" description="Helical" evidence="6">
    <location>
        <begin position="88"/>
        <end position="115"/>
    </location>
</feature>
<evidence type="ECO:0000256" key="1">
    <source>
        <dbReference type="ARBA" id="ARBA00004651"/>
    </source>
</evidence>
<gene>
    <name evidence="7" type="ORF">AMD01_02000</name>
</gene>
<evidence type="ECO:0000313" key="7">
    <source>
        <dbReference type="EMBL" id="KOO50545.1"/>
    </source>
</evidence>
<evidence type="ECO:0000313" key="8">
    <source>
        <dbReference type="Proteomes" id="UP000037558"/>
    </source>
</evidence>
<evidence type="ECO:0008006" key="9">
    <source>
        <dbReference type="Google" id="ProtNLM"/>
    </source>
</evidence>
<evidence type="ECO:0000256" key="6">
    <source>
        <dbReference type="SAM" id="Phobius"/>
    </source>
</evidence>
<evidence type="ECO:0000256" key="5">
    <source>
        <dbReference type="ARBA" id="ARBA00023136"/>
    </source>
</evidence>
<dbReference type="Pfam" id="PF03788">
    <property type="entry name" value="LrgA"/>
    <property type="match status" value="1"/>
</dbReference>
<evidence type="ECO:0000256" key="3">
    <source>
        <dbReference type="ARBA" id="ARBA00022692"/>
    </source>
</evidence>
<dbReference type="RefSeq" id="WP_053399707.1">
    <property type="nucleotide sequence ID" value="NZ_JAUKEN010000002.1"/>
</dbReference>
<dbReference type="PANTHER" id="PTHR33931">
    <property type="entry name" value="HOLIN-LIKE PROTEIN CIDA-RELATED"/>
    <property type="match status" value="1"/>
</dbReference>
<keyword evidence="3 6" id="KW-0812">Transmembrane</keyword>
<dbReference type="GO" id="GO:0005886">
    <property type="term" value="C:plasma membrane"/>
    <property type="evidence" value="ECO:0007669"/>
    <property type="project" value="UniProtKB-SubCell"/>
</dbReference>